<gene>
    <name evidence="1" type="ORF">Afe05nite_07320</name>
</gene>
<proteinExistence type="predicted"/>
<dbReference type="EMBL" id="BOMM01000003">
    <property type="protein sequence ID" value="GIE08892.1"/>
    <property type="molecule type" value="Genomic_DNA"/>
</dbReference>
<accession>A0A919IVP4</accession>
<dbReference type="Proteomes" id="UP000598174">
    <property type="component" value="Unassembled WGS sequence"/>
</dbReference>
<reference evidence="1" key="1">
    <citation type="submission" date="2021-01" db="EMBL/GenBank/DDBJ databases">
        <title>Whole genome shotgun sequence of Actinoplanes ferrugineus NBRC 15555.</title>
        <authorList>
            <person name="Komaki H."/>
            <person name="Tamura T."/>
        </authorList>
    </citation>
    <scope>NUCLEOTIDE SEQUENCE</scope>
    <source>
        <strain evidence="1">NBRC 15555</strain>
    </source>
</reference>
<dbReference type="AlphaFoldDB" id="A0A919IVP4"/>
<sequence length="130" mass="13941">MVAAWTPAGRLELRRSFTRLPAEYAELYFTGVPAIRPDGAGSAVVVAVTLLEHGAADRDRQVRFTLAGPSGAVLNTSTAALRVRPEVPAAVTQRLPIPGSAPNGSYLVRVALIGQPQTLHYRIDRKENTP</sequence>
<evidence type="ECO:0000313" key="1">
    <source>
        <dbReference type="EMBL" id="GIE08892.1"/>
    </source>
</evidence>
<evidence type="ECO:0000313" key="2">
    <source>
        <dbReference type="Proteomes" id="UP000598174"/>
    </source>
</evidence>
<keyword evidence="2" id="KW-1185">Reference proteome</keyword>
<protein>
    <submittedName>
        <fullName evidence="1">Uncharacterized protein</fullName>
    </submittedName>
</protein>
<name>A0A919IVP4_9ACTN</name>
<comment type="caution">
    <text evidence="1">The sequence shown here is derived from an EMBL/GenBank/DDBJ whole genome shotgun (WGS) entry which is preliminary data.</text>
</comment>
<organism evidence="1 2">
    <name type="scientific">Paractinoplanes ferrugineus</name>
    <dbReference type="NCBI Taxonomy" id="113564"/>
    <lineage>
        <taxon>Bacteria</taxon>
        <taxon>Bacillati</taxon>
        <taxon>Actinomycetota</taxon>
        <taxon>Actinomycetes</taxon>
        <taxon>Micromonosporales</taxon>
        <taxon>Micromonosporaceae</taxon>
        <taxon>Paractinoplanes</taxon>
    </lineage>
</organism>